<gene>
    <name evidence="2" type="ORF">PAXINDRAFT_14289</name>
</gene>
<keyword evidence="3" id="KW-1185">Reference proteome</keyword>
<dbReference type="Pfam" id="PF13847">
    <property type="entry name" value="Methyltransf_31"/>
    <property type="match status" value="1"/>
</dbReference>
<accession>A0A0C9TZD4</accession>
<sequence length="255" mass="28494">MSGSVIYSYGHPEYVIRSLSWRTAQNSATYLLPYLKPTMHILDIGCGPGTITADFARLVPQGRVTGIDYSTSGILEHARKHAAEQGITNIHFQNGDICNLEDVPDDTYDVVHCHQGGETWQARRCSGGRLKGDHVVPETEAMDEFMELYRRVSRTNHTEPDAGRRLVSWALAAGFERGHIDATAGTWCYSTPEERAWWCGISADRTVHSTFATQAVERGLATEKTLERPAQHRREWGEKEGGWLAILHGEIVCRA</sequence>
<dbReference type="PANTHER" id="PTHR43591:SF24">
    <property type="entry name" value="2-METHOXY-6-POLYPRENYL-1,4-BENZOQUINOL METHYLASE, MITOCHONDRIAL"/>
    <property type="match status" value="1"/>
</dbReference>
<organism evidence="2 3">
    <name type="scientific">Paxillus involutus ATCC 200175</name>
    <dbReference type="NCBI Taxonomy" id="664439"/>
    <lineage>
        <taxon>Eukaryota</taxon>
        <taxon>Fungi</taxon>
        <taxon>Dikarya</taxon>
        <taxon>Basidiomycota</taxon>
        <taxon>Agaricomycotina</taxon>
        <taxon>Agaricomycetes</taxon>
        <taxon>Agaricomycetidae</taxon>
        <taxon>Boletales</taxon>
        <taxon>Paxilineae</taxon>
        <taxon>Paxillaceae</taxon>
        <taxon>Paxillus</taxon>
    </lineage>
</organism>
<dbReference type="InterPro" id="IPR029063">
    <property type="entry name" value="SAM-dependent_MTases_sf"/>
</dbReference>
<feature type="domain" description="Methyltransferase" evidence="1">
    <location>
        <begin position="36"/>
        <end position="115"/>
    </location>
</feature>
<name>A0A0C9TZD4_PAXIN</name>
<proteinExistence type="predicted"/>
<reference evidence="2 3" key="1">
    <citation type="submission" date="2014-06" db="EMBL/GenBank/DDBJ databases">
        <authorList>
            <consortium name="DOE Joint Genome Institute"/>
            <person name="Kuo A."/>
            <person name="Kohler A."/>
            <person name="Nagy L.G."/>
            <person name="Floudas D."/>
            <person name="Copeland A."/>
            <person name="Barry K.W."/>
            <person name="Cichocki N."/>
            <person name="Veneault-Fourrey C."/>
            <person name="LaButti K."/>
            <person name="Lindquist E.A."/>
            <person name="Lipzen A."/>
            <person name="Lundell T."/>
            <person name="Morin E."/>
            <person name="Murat C."/>
            <person name="Sun H."/>
            <person name="Tunlid A."/>
            <person name="Henrissat B."/>
            <person name="Grigoriev I.V."/>
            <person name="Hibbett D.S."/>
            <person name="Martin F."/>
            <person name="Nordberg H.P."/>
            <person name="Cantor M.N."/>
            <person name="Hua S.X."/>
        </authorList>
    </citation>
    <scope>NUCLEOTIDE SEQUENCE [LARGE SCALE GENOMIC DNA]</scope>
    <source>
        <strain evidence="2 3">ATCC 200175</strain>
    </source>
</reference>
<evidence type="ECO:0000259" key="1">
    <source>
        <dbReference type="Pfam" id="PF13847"/>
    </source>
</evidence>
<protein>
    <recommendedName>
        <fullName evidence="1">Methyltransferase domain-containing protein</fullName>
    </recommendedName>
</protein>
<dbReference type="PANTHER" id="PTHR43591">
    <property type="entry name" value="METHYLTRANSFERASE"/>
    <property type="match status" value="1"/>
</dbReference>
<evidence type="ECO:0000313" key="2">
    <source>
        <dbReference type="EMBL" id="KIJ12927.1"/>
    </source>
</evidence>
<dbReference type="Proteomes" id="UP000053647">
    <property type="component" value="Unassembled WGS sequence"/>
</dbReference>
<dbReference type="Gene3D" id="3.40.50.150">
    <property type="entry name" value="Vaccinia Virus protein VP39"/>
    <property type="match status" value="1"/>
</dbReference>
<reference evidence="3" key="2">
    <citation type="submission" date="2015-01" db="EMBL/GenBank/DDBJ databases">
        <title>Evolutionary Origins and Diversification of the Mycorrhizal Mutualists.</title>
        <authorList>
            <consortium name="DOE Joint Genome Institute"/>
            <consortium name="Mycorrhizal Genomics Consortium"/>
            <person name="Kohler A."/>
            <person name="Kuo A."/>
            <person name="Nagy L.G."/>
            <person name="Floudas D."/>
            <person name="Copeland A."/>
            <person name="Barry K.W."/>
            <person name="Cichocki N."/>
            <person name="Veneault-Fourrey C."/>
            <person name="LaButti K."/>
            <person name="Lindquist E.A."/>
            <person name="Lipzen A."/>
            <person name="Lundell T."/>
            <person name="Morin E."/>
            <person name="Murat C."/>
            <person name="Riley R."/>
            <person name="Ohm R."/>
            <person name="Sun H."/>
            <person name="Tunlid A."/>
            <person name="Henrissat B."/>
            <person name="Grigoriev I.V."/>
            <person name="Hibbett D.S."/>
            <person name="Martin F."/>
        </authorList>
    </citation>
    <scope>NUCLEOTIDE SEQUENCE [LARGE SCALE GENOMIC DNA]</scope>
    <source>
        <strain evidence="3">ATCC 200175</strain>
    </source>
</reference>
<dbReference type="HOGENOM" id="CLU_057148_1_0_1"/>
<dbReference type="InterPro" id="IPR025714">
    <property type="entry name" value="Methyltranfer_dom"/>
</dbReference>
<dbReference type="SUPFAM" id="SSF53335">
    <property type="entry name" value="S-adenosyl-L-methionine-dependent methyltransferases"/>
    <property type="match status" value="1"/>
</dbReference>
<evidence type="ECO:0000313" key="3">
    <source>
        <dbReference type="Proteomes" id="UP000053647"/>
    </source>
</evidence>
<dbReference type="AlphaFoldDB" id="A0A0C9TZD4"/>
<dbReference type="OrthoDB" id="10017101at2759"/>
<dbReference type="EMBL" id="KN819358">
    <property type="protein sequence ID" value="KIJ12927.1"/>
    <property type="molecule type" value="Genomic_DNA"/>
</dbReference>
<dbReference type="GO" id="GO:0008168">
    <property type="term" value="F:methyltransferase activity"/>
    <property type="evidence" value="ECO:0007669"/>
    <property type="project" value="TreeGrafter"/>
</dbReference>
<dbReference type="CDD" id="cd02440">
    <property type="entry name" value="AdoMet_MTases"/>
    <property type="match status" value="1"/>
</dbReference>